<dbReference type="eggNOG" id="ENOG5032RJS">
    <property type="taxonomic scope" value="Bacteria"/>
</dbReference>
<comment type="subcellular location">
    <subcellularLocation>
        <location evidence="1">Membrane</location>
    </subcellularLocation>
</comment>
<evidence type="ECO:0000313" key="8">
    <source>
        <dbReference type="Proteomes" id="UP000009286"/>
    </source>
</evidence>
<dbReference type="Gene3D" id="3.30.160.190">
    <property type="entry name" value="atu1810 like domain"/>
    <property type="match status" value="1"/>
</dbReference>
<evidence type="ECO:0000256" key="1">
    <source>
        <dbReference type="ARBA" id="ARBA00004370"/>
    </source>
</evidence>
<dbReference type="EMBL" id="CP002382">
    <property type="protein sequence ID" value="AEP09469.1"/>
    <property type="molecule type" value="Genomic_DNA"/>
</dbReference>
<dbReference type="PANTHER" id="PTHR12219">
    <property type="entry name" value="NADH-UBIQUINONE OXIDOREDUCTASE"/>
    <property type="match status" value="1"/>
</dbReference>
<dbReference type="STRING" id="856793.MICA_1142"/>
<dbReference type="KEGG" id="mai:MICA_1142"/>
<evidence type="ECO:0000256" key="2">
    <source>
        <dbReference type="ARBA" id="ARBA00022448"/>
    </source>
</evidence>
<evidence type="ECO:0008006" key="9">
    <source>
        <dbReference type="Google" id="ProtNLM"/>
    </source>
</evidence>
<dbReference type="Pfam" id="PF04800">
    <property type="entry name" value="NDUS4"/>
    <property type="match status" value="1"/>
</dbReference>
<keyword evidence="3" id="KW-0679">Respiratory chain</keyword>
<dbReference type="InterPro" id="IPR006885">
    <property type="entry name" value="NADH_UbQ_FeS_4_mit-like"/>
</dbReference>
<evidence type="ECO:0000256" key="5">
    <source>
        <dbReference type="ARBA" id="ARBA00022982"/>
    </source>
</evidence>
<dbReference type="GO" id="GO:0016020">
    <property type="term" value="C:membrane"/>
    <property type="evidence" value="ECO:0007669"/>
    <property type="project" value="UniProtKB-SubCell"/>
</dbReference>
<keyword evidence="6" id="KW-0472">Membrane</keyword>
<evidence type="ECO:0000313" key="7">
    <source>
        <dbReference type="EMBL" id="AEP09469.1"/>
    </source>
</evidence>
<keyword evidence="8" id="KW-1185">Reference proteome</keyword>
<dbReference type="Proteomes" id="UP000009286">
    <property type="component" value="Chromosome"/>
</dbReference>
<evidence type="ECO:0000256" key="4">
    <source>
        <dbReference type="ARBA" id="ARBA00022946"/>
    </source>
</evidence>
<proteinExistence type="predicted"/>
<organism evidence="7 8">
    <name type="scientific">Micavibrio aeruginosavorus (strain ARL-13)</name>
    <dbReference type="NCBI Taxonomy" id="856793"/>
    <lineage>
        <taxon>Bacteria</taxon>
        <taxon>Pseudomonadati</taxon>
        <taxon>Bdellovibrionota</taxon>
        <taxon>Bdellovibrionia</taxon>
        <taxon>Bdellovibrionales</taxon>
        <taxon>Pseudobdellovibrionaceae</taxon>
        <taxon>Micavibrio</taxon>
    </lineage>
</organism>
<dbReference type="GO" id="GO:0022900">
    <property type="term" value="P:electron transport chain"/>
    <property type="evidence" value="ECO:0007669"/>
    <property type="project" value="InterPro"/>
</dbReference>
<dbReference type="RefSeq" id="WP_014102692.1">
    <property type="nucleotide sequence ID" value="NC_016026.1"/>
</dbReference>
<dbReference type="HOGENOM" id="CLU_077196_4_1_5"/>
<sequence length="102" mass="11544">MKVTIFKPSRNVMQSGLGKTKLWVLEYNPATPRGPEPLMGWTASGDTLNQVRLTFASMDEAIAYAQKKGWEYTVLPEHTRRVVPRNYVDNFAYVPPEKSAKA</sequence>
<dbReference type="AlphaFoldDB" id="G2KPG9"/>
<protein>
    <recommendedName>
        <fullName evidence="9">Oxidoreductase</fullName>
    </recommendedName>
</protein>
<keyword evidence="5" id="KW-0249">Electron transport</keyword>
<dbReference type="OrthoDB" id="9799572at2"/>
<gene>
    <name evidence="7" type="ordered locus">MICA_1142</name>
</gene>
<name>G2KPG9_MICAA</name>
<dbReference type="InterPro" id="IPR038532">
    <property type="entry name" value="NDUFS4-like_sf"/>
</dbReference>
<dbReference type="PANTHER" id="PTHR12219:SF8">
    <property type="entry name" value="NADH DEHYDROGENASE [UBIQUINONE] IRON-SULFUR PROTEIN 4, MITOCHONDRIAL"/>
    <property type="match status" value="1"/>
</dbReference>
<evidence type="ECO:0000256" key="3">
    <source>
        <dbReference type="ARBA" id="ARBA00022660"/>
    </source>
</evidence>
<keyword evidence="4" id="KW-0809">Transit peptide</keyword>
<evidence type="ECO:0000256" key="6">
    <source>
        <dbReference type="ARBA" id="ARBA00023136"/>
    </source>
</evidence>
<accession>G2KPG9</accession>
<reference evidence="7 8" key="1">
    <citation type="journal article" date="2011" name="BMC Genomics">
        <title>Genomic insights into an obligate epibiotic bacterial predator: Micavibrio aeruginosavorus ARL-13.</title>
        <authorList>
            <person name="Wang Z."/>
            <person name="Kadouri D."/>
            <person name="Wu M."/>
        </authorList>
    </citation>
    <scope>NUCLEOTIDE SEQUENCE [LARGE SCALE GENOMIC DNA]</scope>
    <source>
        <strain evidence="7 8">ARL-13</strain>
    </source>
</reference>
<keyword evidence="2" id="KW-0813">Transport</keyword>